<dbReference type="SUPFAM" id="SSF53098">
    <property type="entry name" value="Ribonuclease H-like"/>
    <property type="match status" value="1"/>
</dbReference>
<evidence type="ECO:0000259" key="2">
    <source>
        <dbReference type="PROSITE" id="PS50878"/>
    </source>
</evidence>
<evidence type="ECO:0000313" key="3">
    <source>
        <dbReference type="EMBL" id="GJS65334.1"/>
    </source>
</evidence>
<dbReference type="InterPro" id="IPR005162">
    <property type="entry name" value="Retrotrans_gag_dom"/>
</dbReference>
<dbReference type="Proteomes" id="UP001151760">
    <property type="component" value="Unassembled WGS sequence"/>
</dbReference>
<dbReference type="InterPro" id="IPR050951">
    <property type="entry name" value="Retrovirus_Pol_polyprotein"/>
</dbReference>
<dbReference type="InterPro" id="IPR041577">
    <property type="entry name" value="RT_RNaseH_2"/>
</dbReference>
<dbReference type="PANTHER" id="PTHR37984:SF5">
    <property type="entry name" value="PROTEIN NYNRIN-LIKE"/>
    <property type="match status" value="1"/>
</dbReference>
<dbReference type="CDD" id="cd09274">
    <property type="entry name" value="RNase_HI_RT_Ty3"/>
    <property type="match status" value="1"/>
</dbReference>
<dbReference type="SUPFAM" id="SSF56672">
    <property type="entry name" value="DNA/RNA polymerases"/>
    <property type="match status" value="1"/>
</dbReference>
<dbReference type="Gene3D" id="3.30.420.10">
    <property type="entry name" value="Ribonuclease H-like superfamily/Ribonuclease H"/>
    <property type="match status" value="1"/>
</dbReference>
<keyword evidence="4" id="KW-1185">Reference proteome</keyword>
<dbReference type="Pfam" id="PF17919">
    <property type="entry name" value="RT_RNaseH_2"/>
    <property type="match status" value="1"/>
</dbReference>
<sequence length="1152" mass="131758">MFSYVLEEIKITDLSSVDGVSYFGSTFQCYIDNEVCNLNSIEQINRLTNGEGTSKRGGLGSPYGRLTKFEFPKFSGDDVQGWLYIVNRFFLLDSILDNQKVRLVSMHMFDKALNWHKQFVKKYGENVEWTVYEREVQKRFDSVFKDPMVELKNLKQITTVQLYQEQFEALMNKVELSEAYAVSLFIEGLKDDISINVTYPPKSTTTTLALPVPTTAKPTYVQPRKQLTQKEIADKRAKNLCFYYDEKFVLGHKCSGQLFSLEICADSSNSKEYKLEALLEEPLVQNFGNSMPETPVISLHALLNGESTYEGHMGLKPMLESIQFIHSLILIMRSLYECKGFTWTLQGVEFTSDVLILLLGGCEMVLGVQWLSILGDIKWNFKDLVMDFVYNKRRMVLRGTQKATLQWMSGKSCWNPTMKFLLFLTHFHLKELKTTKFPYSQTLLQSISDHTNTPSQKDAVEAMVKELMESGYTVKDKFPILVVEELLDELSGAQFFSKLDLRSGYHQIRMHEEDIGKTTFRTHEGHYEFLVMPFGLTNAPSTFQALMNTIFKPFLRHFTLVFFDDILVYSSTLKEHLQHLQLVLQTMKQNSLYAKMNKYIFATTQVEYLGHIISGKGVSTDPSKIITMQKWPTPVNVKQLRGFLGLTGYYRRFIKDYASISKPLTLLLKKNSFVWNPNAQTSFGTLKEAMSQAPVLALPNFNKSFTVEIDASGMGIGAVLQQGGHPIAYLSKSLSSKHQALSAYEKEFYAVLMALEKWRRYLLDKHFKIKTDHFSLKYLLDQRLTTHFQAKWLPKLLGYDYEISYKKGSENYVVDALYMISNGSELCYLVLSTVSSDLLQQIKSSWEKDVDLQLLIQQIANHTYTGVQVTLNKLGIVLYWRGMKKFTKKFVSECNVCQRNKPDLSASPGYLQPLPIPTKVWHDISMDFIEALPPSQGKIVLFVVVDRLSKYAHFIPVSHPFTTSQVAQAFMDHVYKLHDHVTFLNVVVVSVVLAMMFSGDGSINCGRSHCLSWVSRYAPILDVMTNLSELALLNLFVVTSKQHQEAFNPNRVDQPYKGQENVIVVGADNRSHMLDKTNYSSWVSRMLLYIKGKEHGKLLVDSVLKGPFQYGTVVEPRNETTPATVRARTYTDLTDEEKIRESVDIKATNIVL</sequence>
<dbReference type="Pfam" id="PF03732">
    <property type="entry name" value="Retrotrans_gag"/>
    <property type="match status" value="1"/>
</dbReference>
<dbReference type="InterPro" id="IPR036397">
    <property type="entry name" value="RNaseH_sf"/>
</dbReference>
<dbReference type="InterPro" id="IPR043128">
    <property type="entry name" value="Rev_trsase/Diguanyl_cyclase"/>
</dbReference>
<gene>
    <name evidence="3" type="ORF">Tco_0679898</name>
</gene>
<dbReference type="Gene3D" id="3.10.20.370">
    <property type="match status" value="1"/>
</dbReference>
<organism evidence="3 4">
    <name type="scientific">Tanacetum coccineum</name>
    <dbReference type="NCBI Taxonomy" id="301880"/>
    <lineage>
        <taxon>Eukaryota</taxon>
        <taxon>Viridiplantae</taxon>
        <taxon>Streptophyta</taxon>
        <taxon>Embryophyta</taxon>
        <taxon>Tracheophyta</taxon>
        <taxon>Spermatophyta</taxon>
        <taxon>Magnoliopsida</taxon>
        <taxon>eudicotyledons</taxon>
        <taxon>Gunneridae</taxon>
        <taxon>Pentapetalae</taxon>
        <taxon>asterids</taxon>
        <taxon>campanulids</taxon>
        <taxon>Asterales</taxon>
        <taxon>Asteraceae</taxon>
        <taxon>Asteroideae</taxon>
        <taxon>Anthemideae</taxon>
        <taxon>Anthemidinae</taxon>
        <taxon>Tanacetum</taxon>
    </lineage>
</organism>
<dbReference type="Gene3D" id="3.30.70.270">
    <property type="match status" value="2"/>
</dbReference>
<dbReference type="InterPro" id="IPR041588">
    <property type="entry name" value="Integrase_H2C2"/>
</dbReference>
<evidence type="ECO:0000313" key="4">
    <source>
        <dbReference type="Proteomes" id="UP001151760"/>
    </source>
</evidence>
<comment type="caution">
    <text evidence="3">The sequence shown here is derived from an EMBL/GenBank/DDBJ whole genome shotgun (WGS) entry which is preliminary data.</text>
</comment>
<accession>A0ABQ4XJ38</accession>
<protein>
    <submittedName>
        <fullName evidence="3">Mitochondrial protein</fullName>
    </submittedName>
</protein>
<proteinExistence type="predicted"/>
<reference evidence="3" key="1">
    <citation type="journal article" date="2022" name="Int. J. Mol. Sci.">
        <title>Draft Genome of Tanacetum Coccineum: Genomic Comparison of Closely Related Tanacetum-Family Plants.</title>
        <authorList>
            <person name="Yamashiro T."/>
            <person name="Shiraishi A."/>
            <person name="Nakayama K."/>
            <person name="Satake H."/>
        </authorList>
    </citation>
    <scope>NUCLEOTIDE SEQUENCE</scope>
</reference>
<reference evidence="3" key="2">
    <citation type="submission" date="2022-01" db="EMBL/GenBank/DDBJ databases">
        <authorList>
            <person name="Yamashiro T."/>
            <person name="Shiraishi A."/>
            <person name="Satake H."/>
            <person name="Nakayama K."/>
        </authorList>
    </citation>
    <scope>NUCLEOTIDE SEQUENCE</scope>
</reference>
<dbReference type="CDD" id="cd01647">
    <property type="entry name" value="RT_LTR"/>
    <property type="match status" value="1"/>
</dbReference>
<dbReference type="Gene3D" id="3.10.10.10">
    <property type="entry name" value="HIV Type 1 Reverse Transcriptase, subunit A, domain 1"/>
    <property type="match status" value="1"/>
</dbReference>
<dbReference type="Gene3D" id="1.10.340.70">
    <property type="match status" value="1"/>
</dbReference>
<dbReference type="PANTHER" id="PTHR37984">
    <property type="entry name" value="PROTEIN CBG26694"/>
    <property type="match status" value="1"/>
</dbReference>
<dbReference type="Pfam" id="PF17921">
    <property type="entry name" value="Integrase_H2C2"/>
    <property type="match status" value="1"/>
</dbReference>
<keyword evidence="1" id="KW-0511">Multifunctional enzyme</keyword>
<dbReference type="EMBL" id="BQNB010009570">
    <property type="protein sequence ID" value="GJS65334.1"/>
    <property type="molecule type" value="Genomic_DNA"/>
</dbReference>
<dbReference type="InterPro" id="IPR043502">
    <property type="entry name" value="DNA/RNA_pol_sf"/>
</dbReference>
<dbReference type="InterPro" id="IPR012337">
    <property type="entry name" value="RNaseH-like_sf"/>
</dbReference>
<name>A0ABQ4XJ38_9ASTR</name>
<dbReference type="PROSITE" id="PS50878">
    <property type="entry name" value="RT_POL"/>
    <property type="match status" value="1"/>
</dbReference>
<dbReference type="Pfam" id="PF00078">
    <property type="entry name" value="RVT_1"/>
    <property type="match status" value="1"/>
</dbReference>
<feature type="domain" description="Reverse transcriptase" evidence="2">
    <location>
        <begin position="428"/>
        <end position="613"/>
    </location>
</feature>
<evidence type="ECO:0000256" key="1">
    <source>
        <dbReference type="ARBA" id="ARBA00023268"/>
    </source>
</evidence>
<dbReference type="InterPro" id="IPR000477">
    <property type="entry name" value="RT_dom"/>
</dbReference>